<comment type="caution">
    <text evidence="1">The sequence shown here is derived from an EMBL/GenBank/DDBJ whole genome shotgun (WGS) entry which is preliminary data.</text>
</comment>
<gene>
    <name evidence="1" type="ORF">RPERSI_LOCUS25858</name>
</gene>
<dbReference type="Proteomes" id="UP000789920">
    <property type="component" value="Unassembled WGS sequence"/>
</dbReference>
<keyword evidence="2" id="KW-1185">Reference proteome</keyword>
<evidence type="ECO:0000313" key="2">
    <source>
        <dbReference type="Proteomes" id="UP000789920"/>
    </source>
</evidence>
<reference evidence="1" key="1">
    <citation type="submission" date="2021-06" db="EMBL/GenBank/DDBJ databases">
        <authorList>
            <person name="Kallberg Y."/>
            <person name="Tangrot J."/>
            <person name="Rosling A."/>
        </authorList>
    </citation>
    <scope>NUCLEOTIDE SEQUENCE</scope>
    <source>
        <strain evidence="1">MA461A</strain>
    </source>
</reference>
<sequence length="48" mass="5571">NLQKPGIPQMVDFSCLPYKFKLIQWLSLKCLINVPQSIIRHECEVVSL</sequence>
<proteinExistence type="predicted"/>
<accession>A0ACA9S368</accession>
<evidence type="ECO:0000313" key="1">
    <source>
        <dbReference type="EMBL" id="CAG8822666.1"/>
    </source>
</evidence>
<name>A0ACA9S368_9GLOM</name>
<protein>
    <submittedName>
        <fullName evidence="1">24664_t:CDS:1</fullName>
    </submittedName>
</protein>
<dbReference type="EMBL" id="CAJVQC010086550">
    <property type="protein sequence ID" value="CAG8822666.1"/>
    <property type="molecule type" value="Genomic_DNA"/>
</dbReference>
<feature type="non-terminal residue" evidence="1">
    <location>
        <position position="1"/>
    </location>
</feature>
<organism evidence="1 2">
    <name type="scientific">Racocetra persica</name>
    <dbReference type="NCBI Taxonomy" id="160502"/>
    <lineage>
        <taxon>Eukaryota</taxon>
        <taxon>Fungi</taxon>
        <taxon>Fungi incertae sedis</taxon>
        <taxon>Mucoromycota</taxon>
        <taxon>Glomeromycotina</taxon>
        <taxon>Glomeromycetes</taxon>
        <taxon>Diversisporales</taxon>
        <taxon>Gigasporaceae</taxon>
        <taxon>Racocetra</taxon>
    </lineage>
</organism>